<dbReference type="Pfam" id="PF09997">
    <property type="entry name" value="DUF2238"/>
    <property type="match status" value="1"/>
</dbReference>
<feature type="transmembrane region" description="Helical" evidence="1">
    <location>
        <begin position="186"/>
        <end position="207"/>
    </location>
</feature>
<dbReference type="RefSeq" id="WP_276282711.1">
    <property type="nucleotide sequence ID" value="NZ_CP119811.1"/>
</dbReference>
<feature type="transmembrane region" description="Helical" evidence="1">
    <location>
        <begin position="141"/>
        <end position="163"/>
    </location>
</feature>
<dbReference type="GeneID" id="79305638"/>
<organism evidence="2 3">
    <name type="scientific">Halorussus caseinilyticus</name>
    <dbReference type="NCBI Taxonomy" id="3034025"/>
    <lineage>
        <taxon>Archaea</taxon>
        <taxon>Methanobacteriati</taxon>
        <taxon>Methanobacteriota</taxon>
        <taxon>Stenosarchaea group</taxon>
        <taxon>Halobacteria</taxon>
        <taxon>Halobacteriales</taxon>
        <taxon>Haladaptataceae</taxon>
        <taxon>Halorussus</taxon>
    </lineage>
</organism>
<protein>
    <recommendedName>
        <fullName evidence="4">DUF2238 domain-containing protein</fullName>
    </recommendedName>
</protein>
<evidence type="ECO:0000313" key="3">
    <source>
        <dbReference type="Proteomes" id="UP001596407"/>
    </source>
</evidence>
<keyword evidence="1" id="KW-1133">Transmembrane helix</keyword>
<proteinExistence type="predicted"/>
<dbReference type="AlphaFoldDB" id="A0ABD5WFF2"/>
<feature type="transmembrane region" description="Helical" evidence="1">
    <location>
        <begin position="69"/>
        <end position="93"/>
    </location>
</feature>
<comment type="caution">
    <text evidence="2">The sequence shown here is derived from an EMBL/GenBank/DDBJ whole genome shotgun (WGS) entry which is preliminary data.</text>
</comment>
<reference evidence="2 3" key="1">
    <citation type="journal article" date="2019" name="Int. J. Syst. Evol. Microbiol.">
        <title>The Global Catalogue of Microorganisms (GCM) 10K type strain sequencing project: providing services to taxonomists for standard genome sequencing and annotation.</title>
        <authorList>
            <consortium name="The Broad Institute Genomics Platform"/>
            <consortium name="The Broad Institute Genome Sequencing Center for Infectious Disease"/>
            <person name="Wu L."/>
            <person name="Ma J."/>
        </authorList>
    </citation>
    <scope>NUCLEOTIDE SEQUENCE [LARGE SCALE GENOMIC DNA]</scope>
    <source>
        <strain evidence="2 3">DT72</strain>
    </source>
</reference>
<evidence type="ECO:0000256" key="1">
    <source>
        <dbReference type="SAM" id="Phobius"/>
    </source>
</evidence>
<sequence>MSIRNRLHVSDRVQASLVRVLQAVMVAIFAVGLYIGNPGIAVNAAVGLLVTFLPAVLERRYHITMDVALVLWITIAMFLHALGTVPLPGIGFLTPYKALWWWDHMTHALSSSLVVGSAYAVTRALQEHTEYINMGPKFTFAYLLVFVMAFGVFWELVEFYIAVTAELVGIPKVLTQYGLEDTVLDLFYNTMGGLLVAVFGTAHLSGISDELLARFQSESANR</sequence>
<feature type="transmembrane region" description="Helical" evidence="1">
    <location>
        <begin position="99"/>
        <end position="121"/>
    </location>
</feature>
<accession>A0ABD5WFF2</accession>
<keyword evidence="3" id="KW-1185">Reference proteome</keyword>
<name>A0ABD5WFF2_9EURY</name>
<evidence type="ECO:0008006" key="4">
    <source>
        <dbReference type="Google" id="ProtNLM"/>
    </source>
</evidence>
<feature type="transmembrane region" description="Helical" evidence="1">
    <location>
        <begin position="40"/>
        <end position="57"/>
    </location>
</feature>
<feature type="transmembrane region" description="Helical" evidence="1">
    <location>
        <begin position="16"/>
        <end position="34"/>
    </location>
</feature>
<dbReference type="Proteomes" id="UP001596407">
    <property type="component" value="Unassembled WGS sequence"/>
</dbReference>
<gene>
    <name evidence="2" type="ORF">ACFQJ6_03285</name>
</gene>
<keyword evidence="1" id="KW-0472">Membrane</keyword>
<dbReference type="EMBL" id="JBHSZH010000003">
    <property type="protein sequence ID" value="MFC7079317.1"/>
    <property type="molecule type" value="Genomic_DNA"/>
</dbReference>
<evidence type="ECO:0000313" key="2">
    <source>
        <dbReference type="EMBL" id="MFC7079317.1"/>
    </source>
</evidence>
<keyword evidence="1" id="KW-0812">Transmembrane</keyword>
<dbReference type="InterPro" id="IPR014509">
    <property type="entry name" value="YjdF-like"/>
</dbReference>